<keyword evidence="3" id="KW-1185">Reference proteome</keyword>
<name>A0ABV1RVZ2_9BACT</name>
<comment type="caution">
    <text evidence="2">The sequence shown here is derived from an EMBL/GenBank/DDBJ whole genome shotgun (WGS) entry which is preliminary data.</text>
</comment>
<feature type="region of interest" description="Disordered" evidence="1">
    <location>
        <begin position="190"/>
        <end position="211"/>
    </location>
</feature>
<sequence>MKQLILLLLSGMVLTSCFEETIEKEAPEQNSHIIEFVTLGFAENPTDKNKGFGAFYYCYLNLTTDSVFIQQKINPIEQPETFAWAGTIPGLSNNSELQNYLGAAKQYKSGEKISEPIEEGANFCGPTYAIRNYKAGVDNIHYFTTNDLDVRYVQVKDFILSLRNKDQLKPVNTIDEDVIVVPIVSVAGSDLRPPPPPDLPPPPPPVRAKIR</sequence>
<evidence type="ECO:0000256" key="1">
    <source>
        <dbReference type="SAM" id="MobiDB-lite"/>
    </source>
</evidence>
<feature type="compositionally biased region" description="Pro residues" evidence="1">
    <location>
        <begin position="192"/>
        <end position="211"/>
    </location>
</feature>
<protein>
    <recommendedName>
        <fullName evidence="4">Lipoprotein</fullName>
    </recommendedName>
</protein>
<gene>
    <name evidence="2" type="ORF">ABS362_13310</name>
</gene>
<accession>A0ABV1RVZ2</accession>
<dbReference type="EMBL" id="JBEOKT010000012">
    <property type="protein sequence ID" value="MER2998529.1"/>
    <property type="molecule type" value="Genomic_DNA"/>
</dbReference>
<proteinExistence type="predicted"/>
<evidence type="ECO:0000313" key="2">
    <source>
        <dbReference type="EMBL" id="MER2998529.1"/>
    </source>
</evidence>
<dbReference type="Proteomes" id="UP001476807">
    <property type="component" value="Unassembled WGS sequence"/>
</dbReference>
<organism evidence="2 3">
    <name type="scientific">Pontibacter populi</name>
    <dbReference type="NCBI Taxonomy" id="890055"/>
    <lineage>
        <taxon>Bacteria</taxon>
        <taxon>Pseudomonadati</taxon>
        <taxon>Bacteroidota</taxon>
        <taxon>Cytophagia</taxon>
        <taxon>Cytophagales</taxon>
        <taxon>Hymenobacteraceae</taxon>
        <taxon>Pontibacter</taxon>
    </lineage>
</organism>
<reference evidence="2 3" key="1">
    <citation type="submission" date="2024-06" db="EMBL/GenBank/DDBJ databases">
        <title>Pontibacter populi HYL7-15.</title>
        <authorList>
            <person name="Kim M.K."/>
        </authorList>
    </citation>
    <scope>NUCLEOTIDE SEQUENCE [LARGE SCALE GENOMIC DNA]</scope>
    <source>
        <strain evidence="2 3">HYL7-15</strain>
    </source>
</reference>
<dbReference type="RefSeq" id="WP_350412994.1">
    <property type="nucleotide sequence ID" value="NZ_JBEOKT010000012.1"/>
</dbReference>
<dbReference type="PROSITE" id="PS51257">
    <property type="entry name" value="PROKAR_LIPOPROTEIN"/>
    <property type="match status" value="1"/>
</dbReference>
<evidence type="ECO:0008006" key="4">
    <source>
        <dbReference type="Google" id="ProtNLM"/>
    </source>
</evidence>
<evidence type="ECO:0000313" key="3">
    <source>
        <dbReference type="Proteomes" id="UP001476807"/>
    </source>
</evidence>